<dbReference type="Pfam" id="PF13514">
    <property type="entry name" value="AAA_27"/>
    <property type="match status" value="1"/>
</dbReference>
<sequence length="1152" mass="127212">MRFQRLDLLKFGKFSDRSLEFPSSTTDFHLVVGPNEAGKSTLRAAILDLLFGIPVRSPHGFLHPLNELRLGASVSNGETSLDFVRIKAQRQTLRTPANDALPDLALEPFLGSIDRDFFDHMFGLDHFRLVEGGNDILNAESDIGRILFQSAAGVASLGTVRDQLAAEADKLWAPRKSAERAYYAAADQLDAANSALKKASVRTKVWADANSAVETLRESLDAARASWRELDMRRARLERVRRLAPLIDALGQNDAALERLKEATDLPEDAAQALSQAERDIARAEAVLKIRRGEVTAARESLSAIFVDESLLSAEQRIAALETRRSRYEPYVRDIERRKSEIQGLQAEVRRACLQLKWTYDSEEDLLLKLPSLLIRRKLGDLARKASGIEQSLKAADSSERTKKADIESLEAQLDGLSEVKVTAGLRAALRKVQSLGDPAQVQEKQRILVERAEAGLETAMRALGVWRMDIELLSKLQFPSGEALARRLRERQSLEAQVDSLSKDLSEQISAVGEAELRVNQFTELKHPTTYAMVEQARAERDEKWASVKQRTDDFETDAKQFESAMQDADVLADTHLSNVEDVTELQSHKDELERQQHIRTRLEEQLEAAKGQLDRFFSEWTALTVAAGLDGLPLDDALDWIRKKDVVLERDHSLLEAQKDSQFALNVLADATEELRTVLEENGVAPGSAENLSALCIQAEHLISEADGVKGRRDTLNGQLVTARQVYVALQDDLVEARKEAASWAEDWASTLSNAGLDAAYDTGTVEGALELIGEIEEKARKVCQIQAERIDTMKADLALFAEDVEALCGAIAAPLNGQEPAEAVQQLVIKVRLANQARDEQERLTTALRVAEQQVAELETSKQQAEAVIEPLKARAGVSTREALAECIAQSDEKRRLLAEDTRLRRELITGGDGQSRPDIEAEIAVANLPEIATDIAALSGDLTTVVERQGALSAELATAEATLTAIGGSDAAAQAEGQRQEALSKMADAAERYVKVFTATRLLRWSIDRYRQDKQGPMLAKASAIFKELTQGSFERLVVDFDKQPMVLEGRRPDGKHVGISGMSDGTRDQLYLALRLAALEIRLEQASKLPFIADDLFINYDDARSAAGLRAMASLAKHTQVIFLTHHHHMEALARDTLGDAINVVHL</sequence>
<feature type="coiled-coil region" evidence="1">
    <location>
        <begin position="587"/>
        <end position="621"/>
    </location>
</feature>
<evidence type="ECO:0000259" key="2">
    <source>
        <dbReference type="Pfam" id="PF13514"/>
    </source>
</evidence>
<gene>
    <name evidence="6" type="ORF">RD1301_v1_270025</name>
    <name evidence="3" type="ORF">RUN1744_v1_1160002</name>
    <name evidence="4" type="ORF">TD1301_v1_1200025</name>
    <name evidence="5" type="ORF">TF3108_v1_130025</name>
</gene>
<dbReference type="AlphaFoldDB" id="A0A0S4VL32"/>
<dbReference type="EMBL" id="LN899823">
    <property type="protein sequence ID" value="CUV25946.1"/>
    <property type="molecule type" value="Genomic_DNA"/>
</dbReference>
<feature type="coiled-coil region" evidence="1">
    <location>
        <begin position="837"/>
        <end position="878"/>
    </location>
</feature>
<dbReference type="PANTHER" id="PTHR41259:SF1">
    <property type="entry name" value="DOUBLE-STRAND BREAK REPAIR RAD50 ATPASE, PUTATIVE-RELATED"/>
    <property type="match status" value="1"/>
</dbReference>
<dbReference type="InterPro" id="IPR027417">
    <property type="entry name" value="P-loop_NTPase"/>
</dbReference>
<keyword evidence="1" id="KW-0175">Coiled coil</keyword>
<evidence type="ECO:0000256" key="1">
    <source>
        <dbReference type="SAM" id="Coils"/>
    </source>
</evidence>
<dbReference type="EMBL" id="LN899822">
    <property type="protein sequence ID" value="CUV59135.1"/>
    <property type="molecule type" value="Genomic_DNA"/>
</dbReference>
<evidence type="ECO:0000313" key="3">
    <source>
        <dbReference type="EMBL" id="CUV25946.1"/>
    </source>
</evidence>
<evidence type="ECO:0000313" key="4">
    <source>
        <dbReference type="EMBL" id="CUV35056.1"/>
    </source>
</evidence>
<organism evidence="4">
    <name type="scientific">Ralstonia solanacearum</name>
    <name type="common">Pseudomonas solanacearum</name>
    <dbReference type="NCBI Taxonomy" id="305"/>
    <lineage>
        <taxon>Bacteria</taxon>
        <taxon>Pseudomonadati</taxon>
        <taxon>Pseudomonadota</taxon>
        <taxon>Betaproteobacteria</taxon>
        <taxon>Burkholderiales</taxon>
        <taxon>Burkholderiaceae</taxon>
        <taxon>Ralstonia</taxon>
        <taxon>Ralstonia solanacearum species complex</taxon>
    </lineage>
</organism>
<dbReference type="EMBL" id="LN899826">
    <property type="protein sequence ID" value="CUV38498.1"/>
    <property type="molecule type" value="Genomic_DNA"/>
</dbReference>
<feature type="coiled-coil region" evidence="1">
    <location>
        <begin position="485"/>
        <end position="512"/>
    </location>
</feature>
<dbReference type="SUPFAM" id="SSF52540">
    <property type="entry name" value="P-loop containing nucleoside triphosphate hydrolases"/>
    <property type="match status" value="1"/>
</dbReference>
<dbReference type="Gene3D" id="3.40.50.300">
    <property type="entry name" value="P-loop containing nucleotide triphosphate hydrolases"/>
    <property type="match status" value="2"/>
</dbReference>
<reference evidence="4" key="1">
    <citation type="submission" date="2015-10" db="EMBL/GenBank/DDBJ databases">
        <authorList>
            <person name="Gilbert D.G."/>
        </authorList>
    </citation>
    <scope>NUCLEOTIDE SEQUENCE</scope>
    <source>
        <strain evidence="4">Phyl III-seqv23</strain>
    </source>
</reference>
<dbReference type="PANTHER" id="PTHR41259">
    <property type="entry name" value="DOUBLE-STRAND BREAK REPAIR RAD50 ATPASE, PUTATIVE-RELATED"/>
    <property type="match status" value="1"/>
</dbReference>
<protein>
    <recommendedName>
        <fullName evidence="2">YhaN AAA domain-containing protein</fullName>
    </recommendedName>
</protein>
<accession>A0A0S4VL32</accession>
<feature type="coiled-coil region" evidence="1">
    <location>
        <begin position="722"/>
        <end position="749"/>
    </location>
</feature>
<dbReference type="InterPro" id="IPR038734">
    <property type="entry name" value="YhaN_AAA"/>
</dbReference>
<feature type="domain" description="YhaN AAA" evidence="2">
    <location>
        <begin position="1"/>
        <end position="206"/>
    </location>
</feature>
<evidence type="ECO:0000313" key="5">
    <source>
        <dbReference type="EMBL" id="CUV38498.1"/>
    </source>
</evidence>
<name>A0A0S4VL32_RALSL</name>
<dbReference type="EMBL" id="LN899825">
    <property type="protein sequence ID" value="CUV35056.1"/>
    <property type="molecule type" value="Genomic_DNA"/>
</dbReference>
<proteinExistence type="predicted"/>
<evidence type="ECO:0000313" key="6">
    <source>
        <dbReference type="EMBL" id="CUV59135.1"/>
    </source>
</evidence>